<protein>
    <submittedName>
        <fullName evidence="2">Resolvase domain-containing protein</fullName>
    </submittedName>
</protein>
<dbReference type="KEGG" id="mno:Mnod_8748"/>
<evidence type="ECO:0000259" key="1">
    <source>
        <dbReference type="Pfam" id="PF07508"/>
    </source>
</evidence>
<dbReference type="GO" id="GO:0003677">
    <property type="term" value="F:DNA binding"/>
    <property type="evidence" value="ECO:0007669"/>
    <property type="project" value="InterPro"/>
</dbReference>
<sequence length="51" mass="5562">MTHKSAIAYVRASGASSFRQIAAGLNQRGIQTAQGGTWTAMQVKWVLERAR</sequence>
<keyword evidence="2" id="KW-0614">Plasmid</keyword>
<name>B8IWL3_METNO</name>
<dbReference type="AlphaFoldDB" id="B8IWL3"/>
<proteinExistence type="predicted"/>
<gene>
    <name evidence="2" type="ordered locus">Mnod_8748</name>
</gene>
<dbReference type="OrthoDB" id="2290206at2"/>
<feature type="domain" description="Recombinase" evidence="1">
    <location>
        <begin position="14"/>
        <end position="49"/>
    </location>
</feature>
<geneLocation type="plasmid" evidence="2 3">
    <name>pMNOD01</name>
</geneLocation>
<dbReference type="GO" id="GO:0000150">
    <property type="term" value="F:DNA strand exchange activity"/>
    <property type="evidence" value="ECO:0007669"/>
    <property type="project" value="InterPro"/>
</dbReference>
<organism evidence="2 3">
    <name type="scientific">Methylobacterium nodulans (strain LMG 21967 / CNCM I-2342 / ORS 2060)</name>
    <dbReference type="NCBI Taxonomy" id="460265"/>
    <lineage>
        <taxon>Bacteria</taxon>
        <taxon>Pseudomonadati</taxon>
        <taxon>Pseudomonadota</taxon>
        <taxon>Alphaproteobacteria</taxon>
        <taxon>Hyphomicrobiales</taxon>
        <taxon>Methylobacteriaceae</taxon>
        <taxon>Methylobacterium</taxon>
    </lineage>
</organism>
<dbReference type="Proteomes" id="UP000008207">
    <property type="component" value="Plasmid pMNOD01"/>
</dbReference>
<dbReference type="InterPro" id="IPR011109">
    <property type="entry name" value="DNA_bind_recombinase_dom"/>
</dbReference>
<keyword evidence="3" id="KW-1185">Reference proteome</keyword>
<dbReference type="EMBL" id="CP001350">
    <property type="protein sequence ID" value="ACL62803.1"/>
    <property type="molecule type" value="Genomic_DNA"/>
</dbReference>
<accession>B8IWL3</accession>
<dbReference type="Pfam" id="PF07508">
    <property type="entry name" value="Recombinase"/>
    <property type="match status" value="1"/>
</dbReference>
<evidence type="ECO:0000313" key="2">
    <source>
        <dbReference type="EMBL" id="ACL62803.1"/>
    </source>
</evidence>
<dbReference type="RefSeq" id="WP_015934332.1">
    <property type="nucleotide sequence ID" value="NC_011892.1"/>
</dbReference>
<reference evidence="3" key="1">
    <citation type="submission" date="2009-01" db="EMBL/GenBank/DDBJ databases">
        <title>Complete sequence of plasmid 1 of Methylobacterium nodulans ORS 2060.</title>
        <authorList>
            <consortium name="US DOE Joint Genome Institute"/>
            <person name="Lucas S."/>
            <person name="Copeland A."/>
            <person name="Lapidus A."/>
            <person name="Glavina del Rio T."/>
            <person name="Dalin E."/>
            <person name="Tice H."/>
            <person name="Bruce D."/>
            <person name="Goodwin L."/>
            <person name="Pitluck S."/>
            <person name="Sims D."/>
            <person name="Brettin T."/>
            <person name="Detter J.C."/>
            <person name="Han C."/>
            <person name="Larimer F."/>
            <person name="Land M."/>
            <person name="Hauser L."/>
            <person name="Kyrpides N."/>
            <person name="Ivanova N."/>
            <person name="Marx C.J."/>
            <person name="Richardson P."/>
        </authorList>
    </citation>
    <scope>NUCLEOTIDE SEQUENCE [LARGE SCALE GENOMIC DNA]</scope>
    <source>
        <strain evidence="3">LMG 21967 / CNCM I-2342 / ORS 2060</strain>
        <plasmid evidence="3">Plasmid pMNOD01</plasmid>
    </source>
</reference>
<evidence type="ECO:0000313" key="3">
    <source>
        <dbReference type="Proteomes" id="UP000008207"/>
    </source>
</evidence>
<dbReference type="HOGENOM" id="CLU_3100724_0_0_5"/>